<name>A0A0S2DPB3_LYSEN</name>
<dbReference type="OrthoDB" id="6024990at2"/>
<dbReference type="AlphaFoldDB" id="A0A0S2DPB3"/>
<dbReference type="EMBL" id="CP013140">
    <property type="protein sequence ID" value="ALN60217.1"/>
    <property type="molecule type" value="Genomic_DNA"/>
</dbReference>
<reference evidence="1 2" key="1">
    <citation type="submission" date="2015-11" db="EMBL/GenBank/DDBJ databases">
        <title>Genome sequences of Lysobacter enzymogenes strain C3 and Lysobacter antibioticus ATCC 29479.</title>
        <authorList>
            <person name="Kobayashi D.Y."/>
        </authorList>
    </citation>
    <scope>NUCLEOTIDE SEQUENCE [LARGE SCALE GENOMIC DNA]</scope>
    <source>
        <strain evidence="1 2">C3</strain>
    </source>
</reference>
<dbReference type="KEGG" id="lez:GLE_4876"/>
<accession>A0A0S2DPB3</accession>
<sequence>MEVSKMLIAAGFAAALSLVAVAPARAGDLSGAQLTCYVDTFAFDVPQAQWCHSTWTPGTATNPSVAMFEVTGLTAGNYSFAWTDLETGQTPSGCGNAQYCIVPIATETRGDGEARARVVVTDTATGAQRSFDATAWYWDGYN</sequence>
<protein>
    <submittedName>
        <fullName evidence="1">Uncharacterized protein</fullName>
    </submittedName>
</protein>
<dbReference type="PATRIC" id="fig|69.6.peg.4807"/>
<evidence type="ECO:0000313" key="1">
    <source>
        <dbReference type="EMBL" id="ALN60217.1"/>
    </source>
</evidence>
<proteinExistence type="predicted"/>
<dbReference type="STRING" id="69.GLE_4876"/>
<gene>
    <name evidence="1" type="ORF">GLE_4876</name>
</gene>
<evidence type="ECO:0000313" key="2">
    <source>
        <dbReference type="Proteomes" id="UP000061569"/>
    </source>
</evidence>
<dbReference type="Proteomes" id="UP000061569">
    <property type="component" value="Chromosome"/>
</dbReference>
<organism evidence="1 2">
    <name type="scientific">Lysobacter enzymogenes</name>
    <dbReference type="NCBI Taxonomy" id="69"/>
    <lineage>
        <taxon>Bacteria</taxon>
        <taxon>Pseudomonadati</taxon>
        <taxon>Pseudomonadota</taxon>
        <taxon>Gammaproteobacteria</taxon>
        <taxon>Lysobacterales</taxon>
        <taxon>Lysobacteraceae</taxon>
        <taxon>Lysobacter</taxon>
    </lineage>
</organism>